<organism evidence="1 2">
    <name type="scientific">Rhodopirellula europaea 6C</name>
    <dbReference type="NCBI Taxonomy" id="1263867"/>
    <lineage>
        <taxon>Bacteria</taxon>
        <taxon>Pseudomonadati</taxon>
        <taxon>Planctomycetota</taxon>
        <taxon>Planctomycetia</taxon>
        <taxon>Pirellulales</taxon>
        <taxon>Pirellulaceae</taxon>
        <taxon>Rhodopirellula</taxon>
    </lineage>
</organism>
<dbReference type="AlphaFoldDB" id="M2A938"/>
<proteinExistence type="predicted"/>
<dbReference type="EMBL" id="ANMO01000031">
    <property type="protein sequence ID" value="EMB18591.1"/>
    <property type="molecule type" value="Genomic_DNA"/>
</dbReference>
<sequence>MGPGSTFRQSSLVARPPQNVIQTNRIDSIMKLRDDTPMTLTE</sequence>
<dbReference type="Proteomes" id="UP000011529">
    <property type="component" value="Unassembled WGS sequence"/>
</dbReference>
<evidence type="ECO:0000313" key="2">
    <source>
        <dbReference type="Proteomes" id="UP000011529"/>
    </source>
</evidence>
<keyword evidence="2" id="KW-1185">Reference proteome</keyword>
<comment type="caution">
    <text evidence="1">The sequence shown here is derived from an EMBL/GenBank/DDBJ whole genome shotgun (WGS) entry which is preliminary data.</text>
</comment>
<reference evidence="1" key="2">
    <citation type="journal article" date="2013" name="Mar. Genomics">
        <title>Expression of sulfatases in Rhodopirellula baltica and the diversity of sulfatases in the genus Rhodopirellula.</title>
        <authorList>
            <person name="Wegner C.E."/>
            <person name="Richter-Heitmann T."/>
            <person name="Klindworth A."/>
            <person name="Klockow C."/>
            <person name="Richter M."/>
            <person name="Achstetter T."/>
            <person name="Glockner F.O."/>
            <person name="Harder J."/>
        </authorList>
    </citation>
    <scope>NUCLEOTIDE SEQUENCE [LARGE SCALE GENOMIC DNA]</scope>
    <source>
        <strain evidence="1">6C</strain>
    </source>
</reference>
<evidence type="ECO:0000313" key="1">
    <source>
        <dbReference type="EMBL" id="EMB18591.1"/>
    </source>
</evidence>
<accession>M2A938</accession>
<name>M2A938_9BACT</name>
<protein>
    <submittedName>
        <fullName evidence="1">Uncharacterized protein</fullName>
    </submittedName>
</protein>
<gene>
    <name evidence="1" type="ORF">RE6C_00660</name>
</gene>
<dbReference type="PATRIC" id="fig|1263867.3.peg.710"/>
<reference evidence="1" key="1">
    <citation type="submission" date="2012-11" db="EMBL/GenBank/DDBJ databases">
        <title>Permanent draft genomes of Rhodopirellula europaea strain SH398 and 6C.</title>
        <authorList>
            <person name="Richter M."/>
            <person name="Richter-Heitmann T."/>
            <person name="Frank C."/>
            <person name="Harder J."/>
            <person name="Glockner F.O."/>
        </authorList>
    </citation>
    <scope>NUCLEOTIDE SEQUENCE</scope>
    <source>
        <strain evidence="1">6C</strain>
    </source>
</reference>